<dbReference type="PANTHER" id="PTHR23115">
    <property type="entry name" value="TRANSLATION FACTOR"/>
    <property type="match status" value="1"/>
</dbReference>
<evidence type="ECO:0000256" key="10">
    <source>
        <dbReference type="ARBA" id="ARBA00023268"/>
    </source>
</evidence>
<comment type="similarity">
    <text evidence="4">In the N-terminal section; belongs to the TRAFAC class translation factor GTPase superfamily. Classic translation factor GTPase family. CysN/NodQ subfamily.</text>
</comment>
<dbReference type="GO" id="GO:0003924">
    <property type="term" value="F:GTPase activity"/>
    <property type="evidence" value="ECO:0007669"/>
    <property type="project" value="InterPro"/>
</dbReference>
<comment type="catalytic activity">
    <reaction evidence="1 12">
        <text>adenosine 5'-phosphosulfate + ATP = 3'-phosphoadenylyl sulfate + ADP + H(+)</text>
        <dbReference type="Rhea" id="RHEA:24152"/>
        <dbReference type="ChEBI" id="CHEBI:15378"/>
        <dbReference type="ChEBI" id="CHEBI:30616"/>
        <dbReference type="ChEBI" id="CHEBI:58243"/>
        <dbReference type="ChEBI" id="CHEBI:58339"/>
        <dbReference type="ChEBI" id="CHEBI:456216"/>
        <dbReference type="EC" id="2.7.1.25"/>
    </reaction>
</comment>
<comment type="function">
    <text evidence="12">Catalyzes the synthesis of activated sulfate.</text>
</comment>
<evidence type="ECO:0000256" key="9">
    <source>
        <dbReference type="ARBA" id="ARBA00023134"/>
    </source>
</evidence>
<feature type="binding site" evidence="12">
    <location>
        <begin position="447"/>
        <end position="454"/>
    </location>
    <ligand>
        <name>ATP</name>
        <dbReference type="ChEBI" id="CHEBI:30616"/>
    </ligand>
</feature>
<dbReference type="NCBIfam" id="TIGR00455">
    <property type="entry name" value="apsK"/>
    <property type="match status" value="1"/>
</dbReference>
<dbReference type="Gene3D" id="3.40.50.300">
    <property type="entry name" value="P-loop containing nucleotide triphosphate hydrolases"/>
    <property type="match status" value="2"/>
</dbReference>
<keyword evidence="6" id="KW-0548">Nucleotidyltransferase</keyword>
<feature type="active site" description="Phosphoserine intermediate" evidence="12">
    <location>
        <position position="521"/>
    </location>
</feature>
<keyword evidence="12 14" id="KW-0418">Kinase</keyword>
<evidence type="ECO:0000256" key="8">
    <source>
        <dbReference type="ARBA" id="ARBA00022840"/>
    </source>
</evidence>
<comment type="pathway">
    <text evidence="12">Sulfur metabolism; hydrogen sulfide biosynthesis; sulfite from sulfate: step 2/3.</text>
</comment>
<dbReference type="GO" id="GO:0000103">
    <property type="term" value="P:sulfate assimilation"/>
    <property type="evidence" value="ECO:0007669"/>
    <property type="project" value="UniProtKB-UniRule"/>
</dbReference>
<dbReference type="InterPro" id="IPR011779">
    <property type="entry name" value="SO4_adenylTrfase_lsu"/>
</dbReference>
<evidence type="ECO:0000256" key="12">
    <source>
        <dbReference type="HAMAP-Rule" id="MF_00065"/>
    </source>
</evidence>
<dbReference type="CDD" id="cd02027">
    <property type="entry name" value="APSK"/>
    <property type="match status" value="1"/>
</dbReference>
<evidence type="ECO:0000256" key="7">
    <source>
        <dbReference type="ARBA" id="ARBA00022741"/>
    </source>
</evidence>
<evidence type="ECO:0000259" key="13">
    <source>
        <dbReference type="PROSITE" id="PS51722"/>
    </source>
</evidence>
<dbReference type="InterPro" id="IPR044139">
    <property type="entry name" value="CysN_NoDQ_III"/>
</dbReference>
<dbReference type="Pfam" id="PF00009">
    <property type="entry name" value="GTP_EFTU"/>
    <property type="match status" value="1"/>
</dbReference>
<dbReference type="HAMAP" id="MF_00065">
    <property type="entry name" value="Adenylyl_sulf_kinase"/>
    <property type="match status" value="1"/>
</dbReference>
<dbReference type="RefSeq" id="WP_186744335.1">
    <property type="nucleotide sequence ID" value="NZ_CP060394.1"/>
</dbReference>
<dbReference type="InterPro" id="IPR059117">
    <property type="entry name" value="APS_kinase_dom"/>
</dbReference>
<dbReference type="EC" id="2.7.1.25" evidence="12"/>
<dbReference type="SUPFAM" id="SSF52540">
    <property type="entry name" value="P-loop containing nucleoside triphosphate hydrolases"/>
    <property type="match status" value="2"/>
</dbReference>
<comment type="similarity">
    <text evidence="12">Belongs to the APS kinase family.</text>
</comment>
<evidence type="ECO:0000256" key="2">
    <source>
        <dbReference type="ARBA" id="ARBA00002357"/>
    </source>
</evidence>
<dbReference type="InterPro" id="IPR009000">
    <property type="entry name" value="Transl_B-barrel_sf"/>
</dbReference>
<evidence type="ECO:0000256" key="5">
    <source>
        <dbReference type="ARBA" id="ARBA00022679"/>
    </source>
</evidence>
<dbReference type="GO" id="GO:0004781">
    <property type="term" value="F:sulfate adenylyltransferase (ATP) activity"/>
    <property type="evidence" value="ECO:0007669"/>
    <property type="project" value="UniProtKB-EC"/>
</dbReference>
<evidence type="ECO:0000313" key="15">
    <source>
        <dbReference type="Proteomes" id="UP000515312"/>
    </source>
</evidence>
<dbReference type="InterPro" id="IPR000795">
    <property type="entry name" value="T_Tr_GTP-bd_dom"/>
</dbReference>
<keyword evidence="15" id="KW-1185">Reference proteome</keyword>
<keyword evidence="12" id="KW-0597">Phosphoprotein</keyword>
<sequence length="617" mass="68564">MPDALHFIACGSVDDGKSTLIGRLLFESKQVYADHLSALAKDSTRYGTQGDALDLALLVDGLQAEREQSITIDVSYRFFATPRRRFVVADTPGHEQYTRNMATGASNSDLAVLLVNAKNGLQTQTHRHARIVALLGIRHLVMAVNKMDLVQWDETVFRQIVEQFEPLVIALGFESFQPIPMSALHGDNITGTKSAASWYTGPSLLDWLESIEVGLSAPELGFRMPVQWVNRHKDNFRGYCGRIASGEVRVGERIRVLPSGTESKVRSIVGWKEERQAALCGESITICIEDEIDVSRGSVFAAAADALEVSDQFEANVLCLSENQLFTGRSYIFHLHSCQAVATITAIKYRIDVTLGTQLATRSLGLNDIGVIHLSLDRPVPFEPYHRCRRLGGFILIDRLDNQTVGAGMIDFALRRAANLHWQALAINKEARARQKLQKPVCLWFTGLPGSGKSTIANLLEKRLFAAGRHTYVLDGDNIRHGLNRDLGFSEADRVENIRRVTEVAKLLIDAGLIVIVAFISPYRAERESARSSFDSEEFLEIFVDASLEECERRDPKGLYAKARRGELVNFTGIDSKYEIPETPDIRLDTVAYNAEECVDQVLGVLDLSPLNFTARS</sequence>
<dbReference type="InterPro" id="IPR002891">
    <property type="entry name" value="APS"/>
</dbReference>
<dbReference type="KEGG" id="adin:H7849_04035"/>
<dbReference type="EMBL" id="CP060394">
    <property type="protein sequence ID" value="QNI33152.1"/>
    <property type="molecule type" value="Genomic_DNA"/>
</dbReference>
<dbReference type="InterPro" id="IPR009001">
    <property type="entry name" value="Transl_elong_EF1A/Init_IF2_C"/>
</dbReference>
<dbReference type="Gene3D" id="2.40.30.10">
    <property type="entry name" value="Translation factors"/>
    <property type="match status" value="2"/>
</dbReference>
<evidence type="ECO:0000256" key="11">
    <source>
        <dbReference type="ARBA" id="ARBA00049370"/>
    </source>
</evidence>
<keyword evidence="9" id="KW-0342">GTP-binding</keyword>
<keyword evidence="7 12" id="KW-0547">Nucleotide-binding</keyword>
<comment type="catalytic activity">
    <reaction evidence="11">
        <text>sulfate + ATP + H(+) = adenosine 5'-phosphosulfate + diphosphate</text>
        <dbReference type="Rhea" id="RHEA:18133"/>
        <dbReference type="ChEBI" id="CHEBI:15378"/>
        <dbReference type="ChEBI" id="CHEBI:16189"/>
        <dbReference type="ChEBI" id="CHEBI:30616"/>
        <dbReference type="ChEBI" id="CHEBI:33019"/>
        <dbReference type="ChEBI" id="CHEBI:58243"/>
        <dbReference type="EC" id="2.7.7.4"/>
    </reaction>
</comment>
<dbReference type="PROSITE" id="PS51722">
    <property type="entry name" value="G_TR_2"/>
    <property type="match status" value="1"/>
</dbReference>
<evidence type="ECO:0000313" key="14">
    <source>
        <dbReference type="EMBL" id="QNI33152.1"/>
    </source>
</evidence>
<dbReference type="InterPro" id="IPR041757">
    <property type="entry name" value="CysN_GTP-bd"/>
</dbReference>
<dbReference type="GO" id="GO:0005525">
    <property type="term" value="F:GTP binding"/>
    <property type="evidence" value="ECO:0007669"/>
    <property type="project" value="UniProtKB-KW"/>
</dbReference>
<dbReference type="InterPro" id="IPR044138">
    <property type="entry name" value="CysN_II"/>
</dbReference>
<dbReference type="CDD" id="cd04166">
    <property type="entry name" value="CysN_ATPS"/>
    <property type="match status" value="1"/>
</dbReference>
<evidence type="ECO:0000256" key="3">
    <source>
        <dbReference type="ARBA" id="ARBA00005438"/>
    </source>
</evidence>
<comment type="similarity">
    <text evidence="3">In the C-terminal section; belongs to the APS kinase family.</text>
</comment>
<dbReference type="SUPFAM" id="SSF50447">
    <property type="entry name" value="Translation proteins"/>
    <property type="match status" value="1"/>
</dbReference>
<dbReference type="CDD" id="cd04095">
    <property type="entry name" value="CysN_NoDQ_III"/>
    <property type="match status" value="1"/>
</dbReference>
<dbReference type="NCBIfam" id="NF004035">
    <property type="entry name" value="PRK05506.1"/>
    <property type="match status" value="1"/>
</dbReference>
<dbReference type="FunFam" id="3.40.50.300:FF:000119">
    <property type="entry name" value="Sulfate adenylyltransferase subunit 1"/>
    <property type="match status" value="1"/>
</dbReference>
<evidence type="ECO:0000256" key="6">
    <source>
        <dbReference type="ARBA" id="ARBA00022695"/>
    </source>
</evidence>
<organism evidence="14 15">
    <name type="scientific">Alloacidobacterium dinghuense</name>
    <dbReference type="NCBI Taxonomy" id="2763107"/>
    <lineage>
        <taxon>Bacteria</taxon>
        <taxon>Pseudomonadati</taxon>
        <taxon>Acidobacteriota</taxon>
        <taxon>Terriglobia</taxon>
        <taxon>Terriglobales</taxon>
        <taxon>Acidobacteriaceae</taxon>
        <taxon>Alloacidobacterium</taxon>
    </lineage>
</organism>
<reference evidence="14 15" key="1">
    <citation type="submission" date="2020-08" db="EMBL/GenBank/DDBJ databases">
        <title>Edaphobacter telluris sp. nov. and Acidobacterium dinghuensis sp. nov., two acidobacteria isolated from forest soil.</title>
        <authorList>
            <person name="Fu J."/>
            <person name="Qiu L."/>
        </authorList>
    </citation>
    <scope>NUCLEOTIDE SEQUENCE [LARGE SCALE GENOMIC DNA]</scope>
    <source>
        <strain evidence="14">4Y35</strain>
    </source>
</reference>
<dbReference type="Pfam" id="PF01583">
    <property type="entry name" value="APS_kinase"/>
    <property type="match status" value="1"/>
</dbReference>
<evidence type="ECO:0000256" key="1">
    <source>
        <dbReference type="ARBA" id="ARBA00001823"/>
    </source>
</evidence>
<dbReference type="InterPro" id="IPR050100">
    <property type="entry name" value="TRAFAC_GTPase_members"/>
</dbReference>
<dbReference type="Proteomes" id="UP000515312">
    <property type="component" value="Chromosome"/>
</dbReference>
<feature type="domain" description="Tr-type G" evidence="13">
    <location>
        <begin position="2"/>
        <end position="219"/>
    </location>
</feature>
<dbReference type="GO" id="GO:0004020">
    <property type="term" value="F:adenylylsulfate kinase activity"/>
    <property type="evidence" value="ECO:0007669"/>
    <property type="project" value="UniProtKB-UniRule"/>
</dbReference>
<proteinExistence type="inferred from homology"/>
<dbReference type="InterPro" id="IPR054696">
    <property type="entry name" value="GTP-eEF1A_C"/>
</dbReference>
<evidence type="ECO:0000256" key="4">
    <source>
        <dbReference type="ARBA" id="ARBA00007237"/>
    </source>
</evidence>
<dbReference type="GO" id="GO:0070814">
    <property type="term" value="P:hydrogen sulfide biosynthetic process"/>
    <property type="evidence" value="ECO:0007669"/>
    <property type="project" value="UniProtKB-UniRule"/>
</dbReference>
<dbReference type="PRINTS" id="PR00315">
    <property type="entry name" value="ELONGATNFCT"/>
</dbReference>
<keyword evidence="5 12" id="KW-0808">Transferase</keyword>
<gene>
    <name evidence="12 14" type="primary">cysC</name>
    <name evidence="14" type="ORF">H7849_04035</name>
</gene>
<keyword evidence="10" id="KW-0511">Multifunctional enzyme</keyword>
<dbReference type="CDD" id="cd03695">
    <property type="entry name" value="CysN_NodQ_II"/>
    <property type="match status" value="1"/>
</dbReference>
<accession>A0A7G8BKT2</accession>
<dbReference type="NCBIfam" id="NF003013">
    <property type="entry name" value="PRK03846.1"/>
    <property type="match status" value="1"/>
</dbReference>
<comment type="function">
    <text evidence="2">APS kinase catalyzes the synthesis of activated sulfate.</text>
</comment>
<dbReference type="Pfam" id="PF22594">
    <property type="entry name" value="GTP-eEF1A_C"/>
    <property type="match status" value="1"/>
</dbReference>
<dbReference type="AlphaFoldDB" id="A0A7G8BKT2"/>
<protein>
    <recommendedName>
        <fullName evidence="12">Adenylyl-sulfate kinase</fullName>
        <ecNumber evidence="12">2.7.1.25</ecNumber>
    </recommendedName>
    <alternativeName>
        <fullName evidence="12">APS kinase</fullName>
    </alternativeName>
    <alternativeName>
        <fullName evidence="12">ATP adenosine-5'-phosphosulfate 3'-phosphotransferase</fullName>
    </alternativeName>
    <alternativeName>
        <fullName evidence="12">Adenosine-5'-phosphosulfate kinase</fullName>
    </alternativeName>
</protein>
<dbReference type="GO" id="GO:0005524">
    <property type="term" value="F:ATP binding"/>
    <property type="evidence" value="ECO:0007669"/>
    <property type="project" value="UniProtKB-UniRule"/>
</dbReference>
<dbReference type="SUPFAM" id="SSF50465">
    <property type="entry name" value="EF-Tu/eEF-1alpha/eIF2-gamma C-terminal domain"/>
    <property type="match status" value="1"/>
</dbReference>
<dbReference type="InterPro" id="IPR027417">
    <property type="entry name" value="P-loop_NTPase"/>
</dbReference>
<dbReference type="NCBIfam" id="TIGR02034">
    <property type="entry name" value="CysN"/>
    <property type="match status" value="1"/>
</dbReference>
<dbReference type="UniPathway" id="UPA00140">
    <property type="reaction ID" value="UER00205"/>
</dbReference>
<keyword evidence="8 12" id="KW-0067">ATP-binding</keyword>
<name>A0A7G8BKT2_9BACT</name>